<evidence type="ECO:0000313" key="4">
    <source>
        <dbReference type="Proteomes" id="UP000043764"/>
    </source>
</evidence>
<organism evidence="3 4">
    <name type="scientific">Phaeobacter italicus</name>
    <dbReference type="NCBI Taxonomy" id="481446"/>
    <lineage>
        <taxon>Bacteria</taxon>
        <taxon>Pseudomonadati</taxon>
        <taxon>Pseudomonadota</taxon>
        <taxon>Alphaproteobacteria</taxon>
        <taxon>Rhodobacterales</taxon>
        <taxon>Roseobacteraceae</taxon>
        <taxon>Phaeobacter</taxon>
    </lineage>
</organism>
<gene>
    <name evidence="3" type="ORF">NIT7321_01100</name>
</gene>
<keyword evidence="4" id="KW-1185">Reference proteome</keyword>
<reference evidence="4" key="1">
    <citation type="submission" date="2015-05" db="EMBL/GenBank/DDBJ databases">
        <authorList>
            <person name="Rodrigo-Torres Lidia"/>
            <person name="Arahal R.David."/>
        </authorList>
    </citation>
    <scope>NUCLEOTIDE SEQUENCE [LARGE SCALE GENOMIC DNA]</scope>
    <source>
        <strain evidence="4">CECT 7321</strain>
    </source>
</reference>
<evidence type="ECO:0000313" key="3">
    <source>
        <dbReference type="EMBL" id="CRL10256.1"/>
    </source>
</evidence>
<feature type="chain" id="PRO_5005217193" evidence="2">
    <location>
        <begin position="31"/>
        <end position="278"/>
    </location>
</feature>
<evidence type="ECO:0000256" key="2">
    <source>
        <dbReference type="SAM" id="SignalP"/>
    </source>
</evidence>
<dbReference type="STRING" id="481446.NIT7645_02453"/>
<name>A0A0H5CZG4_9RHOB</name>
<dbReference type="EMBL" id="CVRL01000013">
    <property type="protein sequence ID" value="CRL10256.1"/>
    <property type="molecule type" value="Genomic_DNA"/>
</dbReference>
<sequence length="278" mass="30132">MARSSRLCNVLSKAKHHLIAAMTVASFILAAPLAAQNKSGSTGEEVVLGLSKDRVAITATFDGSEILVFGAVKRETPIPTGAPLQVVVAVSGPASPVMVRRKEKKLGIWVNTDSVLVDSAPSFYAIATSAPFSDVLTDTEDLRYRVSIERAIRSVGAGMHIRGAQDFAEAVIRIRTQDDLYSLRENTVAVDEETLFRTAIDMPANLTEGAYRTRIYLTRGGEVVAQYETTIDVDKVGLERFLYSMSREQPFLYGLMSLAIAIAAGWGASAAFRLLRNS</sequence>
<proteinExistence type="predicted"/>
<keyword evidence="1" id="KW-1133">Transmembrane helix</keyword>
<keyword evidence="1" id="KW-0472">Membrane</keyword>
<dbReference type="InterPro" id="IPR019088">
    <property type="entry name" value="CHP02186-rel_TM"/>
</dbReference>
<keyword evidence="1 3" id="KW-0812">Transmembrane</keyword>
<feature type="transmembrane region" description="Helical" evidence="1">
    <location>
        <begin position="251"/>
        <end position="275"/>
    </location>
</feature>
<accession>A0A0H5CZG4</accession>
<feature type="signal peptide" evidence="2">
    <location>
        <begin position="1"/>
        <end position="30"/>
    </location>
</feature>
<keyword evidence="2" id="KW-0732">Signal</keyword>
<dbReference type="Proteomes" id="UP000043764">
    <property type="component" value="Unassembled WGS sequence"/>
</dbReference>
<dbReference type="Pfam" id="PF09608">
    <property type="entry name" value="Alph_Pro_TM"/>
    <property type="match status" value="1"/>
</dbReference>
<protein>
    <submittedName>
        <fullName evidence="3">Putative transmembrane protein (Alph_Pro_TM)</fullName>
    </submittedName>
</protein>
<dbReference type="AlphaFoldDB" id="A0A0H5CZG4"/>
<dbReference type="RefSeq" id="WP_050672832.1">
    <property type="nucleotide sequence ID" value="NZ_CVRL01000013.1"/>
</dbReference>
<evidence type="ECO:0000256" key="1">
    <source>
        <dbReference type="SAM" id="Phobius"/>
    </source>
</evidence>